<dbReference type="AlphaFoldDB" id="A0A4Z2JDM9"/>
<comment type="caution">
    <text evidence="2">The sequence shown here is derived from an EMBL/GenBank/DDBJ whole genome shotgun (WGS) entry which is preliminary data.</text>
</comment>
<protein>
    <submittedName>
        <fullName evidence="2">Uncharacterized protein</fullName>
    </submittedName>
</protein>
<organism evidence="2 3">
    <name type="scientific">Liparis tanakae</name>
    <name type="common">Tanaka's snailfish</name>
    <dbReference type="NCBI Taxonomy" id="230148"/>
    <lineage>
        <taxon>Eukaryota</taxon>
        <taxon>Metazoa</taxon>
        <taxon>Chordata</taxon>
        <taxon>Craniata</taxon>
        <taxon>Vertebrata</taxon>
        <taxon>Euteleostomi</taxon>
        <taxon>Actinopterygii</taxon>
        <taxon>Neopterygii</taxon>
        <taxon>Teleostei</taxon>
        <taxon>Neoteleostei</taxon>
        <taxon>Acanthomorphata</taxon>
        <taxon>Eupercaria</taxon>
        <taxon>Perciformes</taxon>
        <taxon>Cottioidei</taxon>
        <taxon>Cottales</taxon>
        <taxon>Liparidae</taxon>
        <taxon>Liparis</taxon>
    </lineage>
</organism>
<sequence>MKPRARPTHLDSQADLEPDKDGDGSLGRHSNVEFREEQLTAQQTHLWRLHIRSHRQHLCVLVVLLTVRPLLQRPGRLQLGDVGEEQSGLCLLPELHEPKLHTGHTEGHYGTLSEVKR</sequence>
<keyword evidence="3" id="KW-1185">Reference proteome</keyword>
<reference evidence="2 3" key="1">
    <citation type="submission" date="2019-03" db="EMBL/GenBank/DDBJ databases">
        <title>First draft genome of Liparis tanakae, snailfish: a comprehensive survey of snailfish specific genes.</title>
        <authorList>
            <person name="Kim W."/>
            <person name="Song I."/>
            <person name="Jeong J.-H."/>
            <person name="Kim D."/>
            <person name="Kim S."/>
            <person name="Ryu S."/>
            <person name="Song J.Y."/>
            <person name="Lee S.K."/>
        </authorList>
    </citation>
    <scope>NUCLEOTIDE SEQUENCE [LARGE SCALE GENOMIC DNA]</scope>
    <source>
        <tissue evidence="2">Muscle</tissue>
    </source>
</reference>
<feature type="region of interest" description="Disordered" evidence="1">
    <location>
        <begin position="1"/>
        <end position="31"/>
    </location>
</feature>
<evidence type="ECO:0000313" key="2">
    <source>
        <dbReference type="EMBL" id="TNN88280.1"/>
    </source>
</evidence>
<dbReference type="Proteomes" id="UP000314294">
    <property type="component" value="Unassembled WGS sequence"/>
</dbReference>
<name>A0A4Z2JDM9_9TELE</name>
<proteinExistence type="predicted"/>
<dbReference type="EMBL" id="SRLO01000006">
    <property type="protein sequence ID" value="TNN88280.1"/>
    <property type="molecule type" value="Genomic_DNA"/>
</dbReference>
<accession>A0A4Z2JDM9</accession>
<gene>
    <name evidence="2" type="ORF">EYF80_001496</name>
</gene>
<evidence type="ECO:0000313" key="3">
    <source>
        <dbReference type="Proteomes" id="UP000314294"/>
    </source>
</evidence>
<evidence type="ECO:0000256" key="1">
    <source>
        <dbReference type="SAM" id="MobiDB-lite"/>
    </source>
</evidence>